<name>A0A6P2DHR3_9BACT</name>
<gene>
    <name evidence="1" type="ORF">SOIL9_78290</name>
</gene>
<keyword evidence="2" id="KW-1185">Reference proteome</keyword>
<evidence type="ECO:0000313" key="1">
    <source>
        <dbReference type="EMBL" id="VTS01500.1"/>
    </source>
</evidence>
<proteinExistence type="predicted"/>
<protein>
    <submittedName>
        <fullName evidence="1">Uncharacterized protein</fullName>
    </submittedName>
</protein>
<evidence type="ECO:0000313" key="2">
    <source>
        <dbReference type="Proteomes" id="UP000464178"/>
    </source>
</evidence>
<accession>A0A6P2DHR3</accession>
<dbReference type="AlphaFoldDB" id="A0A6P2DHR3"/>
<dbReference type="Proteomes" id="UP000464178">
    <property type="component" value="Chromosome"/>
</dbReference>
<dbReference type="KEGG" id="gms:SOIL9_78290"/>
<reference evidence="1 2" key="1">
    <citation type="submission" date="2019-05" db="EMBL/GenBank/DDBJ databases">
        <authorList>
            <consortium name="Science for Life Laboratories"/>
        </authorList>
    </citation>
    <scope>NUCLEOTIDE SEQUENCE [LARGE SCALE GENOMIC DNA]</scope>
    <source>
        <strain evidence="1">Soil9</strain>
    </source>
</reference>
<dbReference type="EMBL" id="LR593886">
    <property type="protein sequence ID" value="VTS01500.1"/>
    <property type="molecule type" value="Genomic_DNA"/>
</dbReference>
<sequence>MNINTIEYIEQSDFPASAQGRYARWRHKESWWSPGEPLWRVGCILFEKPLAKLFPGWDYCECVECGPSGAPILIGWCNPASGTCPWLPRGWPAGLFPLGISREHLIGWRGIVLAAVSYEPDPAYDYAPKVRWAYHREDIARQDWECGWLPLVRATRLLAHHYRLISTDRLLAPYPAGKHLARPDVEPLLDGLVQFGRGNLFPTGELSVVSVPHVSTSSASSSKDRERPVWDKTARALRFGDFVCKRFKRPAPSQEVLLDVFQEEGWPDAIDNPFPPSKGTRKLDNAIDSLNNRLEHIRFHLNGSNTGAYWEPV</sequence>
<organism evidence="1 2">
    <name type="scientific">Gemmata massiliana</name>
    <dbReference type="NCBI Taxonomy" id="1210884"/>
    <lineage>
        <taxon>Bacteria</taxon>
        <taxon>Pseudomonadati</taxon>
        <taxon>Planctomycetota</taxon>
        <taxon>Planctomycetia</taxon>
        <taxon>Gemmatales</taxon>
        <taxon>Gemmataceae</taxon>
        <taxon>Gemmata</taxon>
    </lineage>
</organism>